<dbReference type="AlphaFoldDB" id="A0A023D7R0"/>
<keyword evidence="4" id="KW-1185">Reference proteome</keyword>
<protein>
    <submittedName>
        <fullName evidence="3">Glu-tRNA amidotransferase, subunit A (GatA-1)</fullName>
    </submittedName>
</protein>
<gene>
    <name evidence="3" type="ORF">Amme_078_002</name>
</gene>
<dbReference type="EMBL" id="BAND01000078">
    <property type="protein sequence ID" value="GAJ29770.1"/>
    <property type="molecule type" value="Genomic_DNA"/>
</dbReference>
<dbReference type="Proteomes" id="UP000019760">
    <property type="component" value="Unassembled WGS sequence"/>
</dbReference>
<dbReference type="InterPro" id="IPR036928">
    <property type="entry name" value="AS_sf"/>
</dbReference>
<accession>A0A023D7R0</accession>
<evidence type="ECO:0000313" key="3">
    <source>
        <dbReference type="EMBL" id="GAJ29770.1"/>
    </source>
</evidence>
<dbReference type="InterPro" id="IPR020556">
    <property type="entry name" value="Amidase_CS"/>
</dbReference>
<dbReference type="OrthoDB" id="9811471at2"/>
<dbReference type="RefSeq" id="WP_052512017.1">
    <property type="nucleotide sequence ID" value="NZ_BAND01000078.1"/>
</dbReference>
<dbReference type="GO" id="GO:0016740">
    <property type="term" value="F:transferase activity"/>
    <property type="evidence" value="ECO:0007669"/>
    <property type="project" value="UniProtKB-KW"/>
</dbReference>
<proteinExistence type="inferred from homology"/>
<dbReference type="Pfam" id="PF01425">
    <property type="entry name" value="Amidase"/>
    <property type="match status" value="1"/>
</dbReference>
<sequence>MDATAQAAGIAAGALDPVAVVEAALERAHEVQLACNAFVTLRDEAALAEARAGVRPGPLGGVPIVLKDMTPTRGDRWTEGSRLFASRVAERDALIAARLKAAGAIVIGRTTTPEFAWAGRTDSPLLGVTRNPWNPAYSSGGSSGGSAVAVAAGCVALAEGSDMGGSIRIPASACGVFGLKPSLGRVPFDGGANRFDTLAHWGPLAQSCRDAALFLNVTQSQARHDIAGAPPPEDFVAALERPPAGLRVALSVDLGCYEVMPFVTAALDGAAGRLAAAGVSVEPVALAFPPEASAQWDREWAVWLAQNYGAAVQGREALLAPAVRRLIAEGREASALAVRQGEMIRTRMAQVLQPVLERYDALICPALARETPLADGPYVSPPPEISGRLRETTMTGMFNMLSRLPVLSVPVGLSPGGMPVGMQIVARPGREADALRLGSVFEPCPVPPAWRPFDWSPPDGVPTA</sequence>
<evidence type="ECO:0000313" key="4">
    <source>
        <dbReference type="Proteomes" id="UP000019760"/>
    </source>
</evidence>
<dbReference type="SUPFAM" id="SSF75304">
    <property type="entry name" value="Amidase signature (AS) enzymes"/>
    <property type="match status" value="1"/>
</dbReference>
<feature type="domain" description="Amidase" evidence="2">
    <location>
        <begin position="20"/>
        <end position="433"/>
    </location>
</feature>
<comment type="caution">
    <text evidence="3">The sequence shown here is derived from an EMBL/GenBank/DDBJ whole genome shotgun (WGS) entry which is preliminary data.</text>
</comment>
<name>A0A023D7R0_ACIMT</name>
<dbReference type="InterPro" id="IPR023631">
    <property type="entry name" value="Amidase_dom"/>
</dbReference>
<keyword evidence="3" id="KW-0808">Transferase</keyword>
<dbReference type="PROSITE" id="PS00571">
    <property type="entry name" value="AMIDASES"/>
    <property type="match status" value="1"/>
</dbReference>
<dbReference type="InterPro" id="IPR000120">
    <property type="entry name" value="Amidase"/>
</dbReference>
<evidence type="ECO:0000256" key="1">
    <source>
        <dbReference type="ARBA" id="ARBA00009199"/>
    </source>
</evidence>
<reference evidence="3 4" key="2">
    <citation type="journal article" date="2014" name="FEMS Microbiol. Lett.">
        <title>Draft genomic DNA sequence of the facultatively methylotrophic bacterium Acidomonas methanolica type strain MB58.</title>
        <authorList>
            <person name="Higashiura N."/>
            <person name="Hadano H."/>
            <person name="Hirakawa H."/>
            <person name="Matsutani M."/>
            <person name="Takabe S."/>
            <person name="Matsushita K."/>
            <person name="Azuma Y."/>
        </authorList>
    </citation>
    <scope>NUCLEOTIDE SEQUENCE [LARGE SCALE GENOMIC DNA]</scope>
    <source>
        <strain evidence="3 4">MB58</strain>
    </source>
</reference>
<comment type="similarity">
    <text evidence="1">Belongs to the amidase family.</text>
</comment>
<organism evidence="3 4">
    <name type="scientific">Acidomonas methanolica NBRC 104435</name>
    <dbReference type="NCBI Taxonomy" id="1231351"/>
    <lineage>
        <taxon>Bacteria</taxon>
        <taxon>Pseudomonadati</taxon>
        <taxon>Pseudomonadota</taxon>
        <taxon>Alphaproteobacteria</taxon>
        <taxon>Acetobacterales</taxon>
        <taxon>Acetobacteraceae</taxon>
        <taxon>Acidomonas</taxon>
    </lineage>
</organism>
<reference evidence="4" key="1">
    <citation type="journal article" date="2014" name="FEMS Microbiol. Lett.">
        <title>Draft Genomic DNA Sequence of the Facultatively Methylotrophic Bacterium Acidomonas methanolica type strain MB58.</title>
        <authorList>
            <person name="Higashiura N."/>
            <person name="Hadano H."/>
            <person name="Hirakawa H."/>
            <person name="Matsutani M."/>
            <person name="Takabe S."/>
            <person name="Matsushita K."/>
            <person name="Azuma Y."/>
        </authorList>
    </citation>
    <scope>NUCLEOTIDE SEQUENCE [LARGE SCALE GENOMIC DNA]</scope>
    <source>
        <strain evidence="4">MB58</strain>
    </source>
</reference>
<dbReference type="PANTHER" id="PTHR11895">
    <property type="entry name" value="TRANSAMIDASE"/>
    <property type="match status" value="1"/>
</dbReference>
<dbReference type="Gene3D" id="3.90.1300.10">
    <property type="entry name" value="Amidase signature (AS) domain"/>
    <property type="match status" value="1"/>
</dbReference>
<dbReference type="PANTHER" id="PTHR11895:SF7">
    <property type="entry name" value="GLUTAMYL-TRNA(GLN) AMIDOTRANSFERASE SUBUNIT A, MITOCHONDRIAL"/>
    <property type="match status" value="1"/>
</dbReference>
<evidence type="ECO:0000259" key="2">
    <source>
        <dbReference type="Pfam" id="PF01425"/>
    </source>
</evidence>